<feature type="region of interest" description="Disordered" evidence="1">
    <location>
        <begin position="98"/>
        <end position="247"/>
    </location>
</feature>
<name>A0A086JJ79_TOXGO</name>
<feature type="region of interest" description="Disordered" evidence="1">
    <location>
        <begin position="24"/>
        <end position="61"/>
    </location>
</feature>
<evidence type="ECO:0000313" key="2">
    <source>
        <dbReference type="EMBL" id="KFG32197.1"/>
    </source>
</evidence>
<feature type="compositionally biased region" description="Basic and acidic residues" evidence="1">
    <location>
        <begin position="199"/>
        <end position="229"/>
    </location>
</feature>
<organism evidence="2 3">
    <name type="scientific">Toxoplasma gondii GAB2-2007-GAL-DOM2</name>
    <dbReference type="NCBI Taxonomy" id="1130820"/>
    <lineage>
        <taxon>Eukaryota</taxon>
        <taxon>Sar</taxon>
        <taxon>Alveolata</taxon>
        <taxon>Apicomplexa</taxon>
        <taxon>Conoidasida</taxon>
        <taxon>Coccidia</taxon>
        <taxon>Eucoccidiorida</taxon>
        <taxon>Eimeriorina</taxon>
        <taxon>Sarcocystidae</taxon>
        <taxon>Toxoplasma</taxon>
    </lineage>
</organism>
<protein>
    <submittedName>
        <fullName evidence="2">Uncharacterized protein</fullName>
    </submittedName>
</protein>
<dbReference type="OrthoDB" id="364460at2759"/>
<feature type="compositionally biased region" description="Low complexity" evidence="1">
    <location>
        <begin position="179"/>
        <end position="196"/>
    </location>
</feature>
<sequence length="675" mass="77098">MSGKQPSQRAGDVDFPFCVTPAFGSPACSPPSSPRKAASPSTSNSFPTPPPPRPLSSPRFPFECAYPSTDAFNAFFSQKRDKRWDPSDSEKVWPFAYDPFASDEDTGRPSKETRFVYGPYLYPRTARTVVPVSPVDGDRDLDGSPRSGTLGDRRRERRLSCGGHRKETREHKSSRKTRSGASSPPRGSAPASSLPATPREPKKTAKARSEMDSSLRPQSHHEVPGKDNRAAGSSRVRGKESWAWSQPVLSSAVPQDELPTFGMRKIDRRKAILGLVRPVPIREPPLHDDSLSLPATWKQSTFVAPPTEDEVRSLKRFPEEIARRTAEDGAVFRHRRHPFVLQYAEEKVRRLLRRIREDLRKLDIEERGKGAARDEEYSTLGAKFEKELLKMVLKDIQQNQPALACLEDEYKLVKGDNWTWTMLDRDRWTRSGLLRRLMKEGKVLFQSDLEERQYAQDYERFLVKPFRPPRLDWGGEAYYASIKLDKEDYTACINELLDQEDKERTAKLRKRDEERRRADAELERQKKLLVNHDRVIKYLEVADGRLPRLFEGVARSRRKKHPKNCTVSSGRLRLYAEHVDSITLCPFLIVDMDRALCQGWRQWGGRGAQIKHMDPPRGIPPDKYPVTKESMQAAMQKLKLPGQADEAFDLMAAKQKKRERQAEPEKVLGGGRYAV</sequence>
<dbReference type="Proteomes" id="UP000028837">
    <property type="component" value="Unassembled WGS sequence"/>
</dbReference>
<gene>
    <name evidence="2" type="ORF">TGDOM2_206710</name>
</gene>
<dbReference type="VEuPathDB" id="ToxoDB:TGDOM2_206710"/>
<reference evidence="2 3" key="1">
    <citation type="submission" date="2014-02" db="EMBL/GenBank/DDBJ databases">
        <authorList>
            <person name="Sibley D."/>
            <person name="Venepally P."/>
            <person name="Karamycheva S."/>
            <person name="Hadjithomas M."/>
            <person name="Khan A."/>
            <person name="Brunk B."/>
            <person name="Roos D."/>
            <person name="Caler E."/>
            <person name="Lorenzi H."/>
        </authorList>
    </citation>
    <scope>NUCLEOTIDE SEQUENCE [LARGE SCALE GENOMIC DNA]</scope>
    <source>
        <strain evidence="2 3">GAB2-2007-GAL-DOM2</strain>
    </source>
</reference>
<proteinExistence type="predicted"/>
<feature type="compositionally biased region" description="Basic and acidic residues" evidence="1">
    <location>
        <begin position="105"/>
        <end position="114"/>
    </location>
</feature>
<evidence type="ECO:0000313" key="3">
    <source>
        <dbReference type="Proteomes" id="UP000028837"/>
    </source>
</evidence>
<feature type="compositionally biased region" description="Low complexity" evidence="1">
    <location>
        <begin position="34"/>
        <end position="46"/>
    </location>
</feature>
<accession>A0A086JJ79</accession>
<comment type="caution">
    <text evidence="2">The sequence shown here is derived from an EMBL/GenBank/DDBJ whole genome shotgun (WGS) entry which is preliminary data.</text>
</comment>
<evidence type="ECO:0000256" key="1">
    <source>
        <dbReference type="SAM" id="MobiDB-lite"/>
    </source>
</evidence>
<dbReference type="EMBL" id="AHZU02001452">
    <property type="protein sequence ID" value="KFG32197.1"/>
    <property type="molecule type" value="Genomic_DNA"/>
</dbReference>
<feature type="region of interest" description="Disordered" evidence="1">
    <location>
        <begin position="654"/>
        <end position="675"/>
    </location>
</feature>
<dbReference type="AlphaFoldDB" id="A0A086JJ79"/>